<reference evidence="2" key="1">
    <citation type="journal article" date="2019" name="Int. J. Syst. Evol. Microbiol.">
        <title>The Global Catalogue of Microorganisms (GCM) 10K type strain sequencing project: providing services to taxonomists for standard genome sequencing and annotation.</title>
        <authorList>
            <consortium name="The Broad Institute Genomics Platform"/>
            <consortium name="The Broad Institute Genome Sequencing Center for Infectious Disease"/>
            <person name="Wu L."/>
            <person name="Ma J."/>
        </authorList>
    </citation>
    <scope>NUCLEOTIDE SEQUENCE [LARGE SCALE GENOMIC DNA]</scope>
    <source>
        <strain evidence="2">CGMCC 1.15772</strain>
    </source>
</reference>
<organism evidence="1 2">
    <name type="scientific">Deinococcus lacus</name>
    <dbReference type="NCBI Taxonomy" id="392561"/>
    <lineage>
        <taxon>Bacteria</taxon>
        <taxon>Thermotogati</taxon>
        <taxon>Deinococcota</taxon>
        <taxon>Deinococci</taxon>
        <taxon>Deinococcales</taxon>
        <taxon>Deinococcaceae</taxon>
        <taxon>Deinococcus</taxon>
    </lineage>
</organism>
<accession>A0ABW1YGN2</accession>
<dbReference type="EMBL" id="JBHSWD010000002">
    <property type="protein sequence ID" value="MFC6592705.1"/>
    <property type="molecule type" value="Genomic_DNA"/>
</dbReference>
<evidence type="ECO:0008006" key="3">
    <source>
        <dbReference type="Google" id="ProtNLM"/>
    </source>
</evidence>
<gene>
    <name evidence="1" type="ORF">ACFP81_12345</name>
</gene>
<evidence type="ECO:0000313" key="2">
    <source>
        <dbReference type="Proteomes" id="UP001596297"/>
    </source>
</evidence>
<keyword evidence="2" id="KW-1185">Reference proteome</keyword>
<protein>
    <recommendedName>
        <fullName evidence="3">Cellulose synthase operon C C-terminal domain-containing protein</fullName>
    </recommendedName>
</protein>
<proteinExistence type="predicted"/>
<sequence>MLATAEVAGQRAGERSNRLSVRYQSEGYTGLGRGSAGLTARGRYDVALSGNLGARVEGEYNTLAVSQQGYLEAQALYKQAPLTFGLGGRSSFGDRQGLSVTGSVGYRDRTVGAEIKHAQPVSGDVQPVTEFGVDYRLAENVTLTAKDRYTWGTGHLASVALNNRVGATNYLLAYEVSDTGLQDNRARLGVSTALPLNDRTSLGIRGAYVYSVTSGTHDLSASADLSYRGDGYRATLGTDLKYAGGLSSVVRAGVAGSLNEHLSLSADGTAEFGARSGGKLGLGYAYRNNPLSSLGYLRYASGSLSSRDELTAGVAAEYRQPSFGLRGGLDARMLLEDSGTLTYQPYFGADAYVMERFKVGGWGRALVQPATDTLLYGYGVEAGYEVLDSTWLTLGYNLAGFDGLDVAGLYTRPGLYVRLDLTLDDTLNGEEQ</sequence>
<evidence type="ECO:0000313" key="1">
    <source>
        <dbReference type="EMBL" id="MFC6592705.1"/>
    </source>
</evidence>
<dbReference type="RefSeq" id="WP_380083824.1">
    <property type="nucleotide sequence ID" value="NZ_JBHSWD010000002.1"/>
</dbReference>
<name>A0ABW1YGN2_9DEIO</name>
<comment type="caution">
    <text evidence="1">The sequence shown here is derived from an EMBL/GenBank/DDBJ whole genome shotgun (WGS) entry which is preliminary data.</text>
</comment>
<dbReference type="Proteomes" id="UP001596297">
    <property type="component" value="Unassembled WGS sequence"/>
</dbReference>